<evidence type="ECO:0000313" key="3">
    <source>
        <dbReference type="EMBL" id="CAG9799700.1"/>
    </source>
</evidence>
<accession>A0A9N9RMK3</accession>
<reference evidence="3" key="1">
    <citation type="submission" date="2022-01" db="EMBL/GenBank/DDBJ databases">
        <authorList>
            <person name="King R."/>
        </authorList>
    </citation>
    <scope>NUCLEOTIDE SEQUENCE</scope>
</reference>
<dbReference type="AlphaFoldDB" id="A0A9N9RMK3"/>
<dbReference type="OrthoDB" id="10063592at2759"/>
<dbReference type="Proteomes" id="UP001153620">
    <property type="component" value="Chromosome 1"/>
</dbReference>
<organism evidence="3 4">
    <name type="scientific">Chironomus riparius</name>
    <dbReference type="NCBI Taxonomy" id="315576"/>
    <lineage>
        <taxon>Eukaryota</taxon>
        <taxon>Metazoa</taxon>
        <taxon>Ecdysozoa</taxon>
        <taxon>Arthropoda</taxon>
        <taxon>Hexapoda</taxon>
        <taxon>Insecta</taxon>
        <taxon>Pterygota</taxon>
        <taxon>Neoptera</taxon>
        <taxon>Endopterygota</taxon>
        <taxon>Diptera</taxon>
        <taxon>Nematocera</taxon>
        <taxon>Chironomoidea</taxon>
        <taxon>Chironomidae</taxon>
        <taxon>Chironominae</taxon>
        <taxon>Chironomus</taxon>
    </lineage>
</organism>
<feature type="compositionally biased region" description="Low complexity" evidence="2">
    <location>
        <begin position="363"/>
        <end position="372"/>
    </location>
</feature>
<keyword evidence="1" id="KW-0175">Coiled coil</keyword>
<feature type="compositionally biased region" description="Polar residues" evidence="2">
    <location>
        <begin position="578"/>
        <end position="595"/>
    </location>
</feature>
<reference evidence="3" key="2">
    <citation type="submission" date="2022-10" db="EMBL/GenBank/DDBJ databases">
        <authorList>
            <consortium name="ENA_rothamsted_submissions"/>
            <consortium name="culmorum"/>
            <person name="King R."/>
        </authorList>
    </citation>
    <scope>NUCLEOTIDE SEQUENCE</scope>
</reference>
<gene>
    <name evidence="3" type="ORF">CHIRRI_LOCUS2661</name>
</gene>
<sequence>MSTSITTTTKSEELHEDKTSRYQQLVQKKAALEKQLNERYEQLHQICQKEASLIDNNLDLMNPNTSANSSSHQPQQQIAVPQYRNSNQLNGNNNNLHQNEINKLLIEKQKHQQLSQTSLSIINDPMQSKSIRRTHKHAYDMSLQKIEQLNENINALQRHDMNVYPTMTNMKAQDDIDLHRSDNRFMKNALAMCGNNARNLHMLNTANTLMMSERRNSMKSTTSSLGSSNNTFIHIQSSPSSATSLTSLKTLPNNPMAHSPRTRQDGRYEFEIHKNSESPTPSTMSMQHPPTVQINHQLPLCSQSLKNIKINTENHSPNIQSYHHNIHAQYSPQLQSQPQHSPQFYNVQNNQSFIYQQQPTPPQQSQQHTLPTRQHIPPNEHKFIQRLHSFNHQMQSDKNYLIGNSLNDDVRLKQLPKYQASPNHYTVSHSAGLGGYWMVNEHNQRVWVSESKYPLSPPNQNSNMAKKSNSLGNFDFIHKSDENPQPDALSVSSGNSNEHKKKEKIWCETSLDSPPGSRKMKPRIESPTPSSYSAADYINNNHQYYENTPPSTKPIIRHLPLQTQYASNNSINNNNNNVDTNSIRSQPQQPENGYYNNPLANVPNLPPKSKLRYSESTRSTMSNRDFENNIMNTINSPHTQHIQSPLQVESPVNVTIIQEGSWKPYKEEIKSYEISDFYKYSEKYRQQQQKN</sequence>
<dbReference type="EMBL" id="OU895877">
    <property type="protein sequence ID" value="CAG9799700.1"/>
    <property type="molecule type" value="Genomic_DNA"/>
</dbReference>
<proteinExistence type="predicted"/>
<name>A0A9N9RMK3_9DIPT</name>
<feature type="region of interest" description="Disordered" evidence="2">
    <location>
        <begin position="357"/>
        <end position="376"/>
    </location>
</feature>
<protein>
    <submittedName>
        <fullName evidence="3">Uncharacterized protein</fullName>
    </submittedName>
</protein>
<feature type="region of interest" description="Disordered" evidence="2">
    <location>
        <begin position="571"/>
        <end position="600"/>
    </location>
</feature>
<feature type="compositionally biased region" description="Basic and acidic residues" evidence="2">
    <location>
        <begin position="497"/>
        <end position="506"/>
    </location>
</feature>
<feature type="region of interest" description="Disordered" evidence="2">
    <location>
        <begin position="478"/>
        <end position="531"/>
    </location>
</feature>
<evidence type="ECO:0000313" key="4">
    <source>
        <dbReference type="Proteomes" id="UP001153620"/>
    </source>
</evidence>
<feature type="coiled-coil region" evidence="1">
    <location>
        <begin position="15"/>
        <end position="42"/>
    </location>
</feature>
<keyword evidence="4" id="KW-1185">Reference proteome</keyword>
<evidence type="ECO:0000256" key="2">
    <source>
        <dbReference type="SAM" id="MobiDB-lite"/>
    </source>
</evidence>
<evidence type="ECO:0000256" key="1">
    <source>
        <dbReference type="SAM" id="Coils"/>
    </source>
</evidence>